<evidence type="ECO:0000256" key="3">
    <source>
        <dbReference type="SAM" id="Coils"/>
    </source>
</evidence>
<keyword evidence="2" id="KW-0946">Virion</keyword>
<dbReference type="Proteomes" id="UP000502509">
    <property type="component" value="Segment"/>
</dbReference>
<evidence type="ECO:0000256" key="4">
    <source>
        <dbReference type="SAM" id="MobiDB-lite"/>
    </source>
</evidence>
<feature type="domain" description="Peptidase S74" evidence="5">
    <location>
        <begin position="225"/>
        <end position="351"/>
    </location>
</feature>
<feature type="compositionally biased region" description="Polar residues" evidence="4">
    <location>
        <begin position="9"/>
        <end position="26"/>
    </location>
</feature>
<proteinExistence type="predicted"/>
<organism evidence="6 7">
    <name type="scientific">Synechococcus phage S-SBP1</name>
    <dbReference type="NCBI Taxonomy" id="2735125"/>
    <lineage>
        <taxon>Viruses</taxon>
        <taxon>Duplodnaviria</taxon>
        <taxon>Heunggongvirae</taxon>
        <taxon>Uroviricota</taxon>
        <taxon>Caudoviricetes</taxon>
        <taxon>Autographivirales</taxon>
        <taxon>Sechaudvirinae</taxon>
        <taxon>Spiovirus</taxon>
        <taxon>Spiovirus sbp1</taxon>
    </lineage>
</organism>
<keyword evidence="7" id="KW-1185">Reference proteome</keyword>
<sequence>MSIKLKGSTDGSVSINAPADTSPTGSDITLTLPTTVGSANQFVKNGGTAGELKYSSMVEDSSGRLLVGDSSDSSDSLLIVQGNAGDSGTGGQISIQRGGNANPTAPSDLGSLIFKDSAASRGAVIGAVCDNDWASNDFPTRLEFKVTKDNASSPTERMRISSTGDLFTVHDDNGVVSRSTLSAGTSNTVFIGQHNASSITAGTNSCKIFTNGNIQNSNNSYSQLSDVKLKENIVDANSQWDDLKAIQIRNWNFKAETGYETHTQIGVVAQEIETVSPGLVYETPDRETVQISVLDKNGEVVLDENGEAVVTTEERDLGTVTKSVNYSVLYMKAVKALQEAQTRIETLETKVAALETAE</sequence>
<feature type="compositionally biased region" description="Polar residues" evidence="4">
    <location>
        <begin position="92"/>
        <end position="102"/>
    </location>
</feature>
<feature type="coiled-coil region" evidence="3">
    <location>
        <begin position="330"/>
        <end position="357"/>
    </location>
</feature>
<feature type="region of interest" description="Disordered" evidence="4">
    <location>
        <begin position="1"/>
        <end position="26"/>
    </location>
</feature>
<dbReference type="GO" id="GO:0098015">
    <property type="term" value="C:virus tail"/>
    <property type="evidence" value="ECO:0007669"/>
    <property type="project" value="UniProtKB-KW"/>
</dbReference>
<dbReference type="InterPro" id="IPR030392">
    <property type="entry name" value="S74_ICA"/>
</dbReference>
<evidence type="ECO:0000259" key="5">
    <source>
        <dbReference type="PROSITE" id="PS51688"/>
    </source>
</evidence>
<dbReference type="Pfam" id="PF13884">
    <property type="entry name" value="Peptidase_S74"/>
    <property type="match status" value="1"/>
</dbReference>
<evidence type="ECO:0000313" key="7">
    <source>
        <dbReference type="Proteomes" id="UP000502509"/>
    </source>
</evidence>
<comment type="subcellular location">
    <subcellularLocation>
        <location evidence="1">Virion</location>
    </subcellularLocation>
</comment>
<feature type="region of interest" description="Disordered" evidence="4">
    <location>
        <begin position="80"/>
        <end position="102"/>
    </location>
</feature>
<reference evidence="6 7" key="1">
    <citation type="submission" date="2020-05" db="EMBL/GenBank/DDBJ databases">
        <title>Programmed transcriptomes of a marine cyanopodovirus and its Synechococcus host during infection.</title>
        <authorList>
            <person name="Huang S."/>
        </authorList>
    </citation>
    <scope>NUCLEOTIDE SEQUENCE [LARGE SCALE GENOMIC DNA]</scope>
</reference>
<name>A0A6M4ELV9_9CAUD</name>
<evidence type="ECO:0000256" key="2">
    <source>
        <dbReference type="ARBA" id="ARBA00022732"/>
    </source>
</evidence>
<dbReference type="PROSITE" id="PS51688">
    <property type="entry name" value="ICA"/>
    <property type="match status" value="1"/>
</dbReference>
<dbReference type="EMBL" id="MT424636">
    <property type="protein sequence ID" value="QJQ82609.1"/>
    <property type="molecule type" value="Genomic_DNA"/>
</dbReference>
<gene>
    <name evidence="6" type="ORF">SSBP1_gp43</name>
</gene>
<accession>A0A6M4ELV9</accession>
<keyword evidence="2" id="KW-1227">Viral tail protein</keyword>
<evidence type="ECO:0000256" key="1">
    <source>
        <dbReference type="ARBA" id="ARBA00004328"/>
    </source>
</evidence>
<keyword evidence="3" id="KW-0175">Coiled coil</keyword>
<evidence type="ECO:0000313" key="6">
    <source>
        <dbReference type="EMBL" id="QJQ82609.1"/>
    </source>
</evidence>
<protein>
    <submittedName>
        <fullName evidence="6">Tail fibers protein</fullName>
    </submittedName>
</protein>